<dbReference type="EMBL" id="JALIEB010000024">
    <property type="protein sequence ID" value="MCV3274001.1"/>
    <property type="molecule type" value="Genomic_DNA"/>
</dbReference>
<name>A0ABT3BKA8_9RHOB</name>
<comment type="caution">
    <text evidence="1">The sequence shown here is derived from an EMBL/GenBank/DDBJ whole genome shotgun (WGS) entry which is preliminary data.</text>
</comment>
<evidence type="ECO:0000313" key="1">
    <source>
        <dbReference type="EMBL" id="MCV3274001.1"/>
    </source>
</evidence>
<sequence>MQLLFHTGAHFTEEERLMRSLLKNKDSFGAHGVAVPGPGKYRKLLRQTMEAMDFSEPAAQARDVLLDAILDSATADRVILSDSDFFGPVRGALRREVIYPNAPKRMAQMAEIFQADEIELFMAVKNPATFLPAAYQRSDAEDLSEFTGGIDPRTVRWSDMVLRIREAVPHVSITLWCSEDSPLIWPEIIREMGRIDPAEDIVGGYDLLGEIMAPEGMTRFRAFLDKHPTMTEIQRRRAMVAFLDKFALDEAIEEVLDMPGWTDALVDEMTKAYDDDVFAITRMPGVQVISP</sequence>
<protein>
    <submittedName>
        <fullName evidence="1">Uncharacterized protein</fullName>
    </submittedName>
</protein>
<organism evidence="1 2">
    <name type="scientific">Roseobacter sinensis</name>
    <dbReference type="NCBI Taxonomy" id="2931391"/>
    <lineage>
        <taxon>Bacteria</taxon>
        <taxon>Pseudomonadati</taxon>
        <taxon>Pseudomonadota</taxon>
        <taxon>Alphaproteobacteria</taxon>
        <taxon>Rhodobacterales</taxon>
        <taxon>Roseobacteraceae</taxon>
        <taxon>Roseobacter</taxon>
    </lineage>
</organism>
<evidence type="ECO:0000313" key="2">
    <source>
        <dbReference type="Proteomes" id="UP001208690"/>
    </source>
</evidence>
<gene>
    <name evidence="1" type="ORF">MUB52_21405</name>
</gene>
<keyword evidence="2" id="KW-1185">Reference proteome</keyword>
<accession>A0ABT3BKA8</accession>
<proteinExistence type="predicted"/>
<reference evidence="1 2" key="1">
    <citation type="submission" date="2022-04" db="EMBL/GenBank/DDBJ databases">
        <title>Roseobacter sp. WL0113 is a bacterium isolated from neritic sediment.</title>
        <authorList>
            <person name="Wang L."/>
            <person name="He W."/>
            <person name="Zhang D.-F."/>
        </authorList>
    </citation>
    <scope>NUCLEOTIDE SEQUENCE [LARGE SCALE GENOMIC DNA]</scope>
    <source>
        <strain evidence="1 2">WL0113</strain>
    </source>
</reference>
<dbReference type="Proteomes" id="UP001208690">
    <property type="component" value="Unassembled WGS sequence"/>
</dbReference>
<dbReference type="RefSeq" id="WP_263846205.1">
    <property type="nucleotide sequence ID" value="NZ_JALIEB010000024.1"/>
</dbReference>